<organism evidence="1 2">
    <name type="scientific">Araneus ventricosus</name>
    <name type="common">Orbweaver spider</name>
    <name type="synonym">Epeira ventricosa</name>
    <dbReference type="NCBI Taxonomy" id="182803"/>
    <lineage>
        <taxon>Eukaryota</taxon>
        <taxon>Metazoa</taxon>
        <taxon>Ecdysozoa</taxon>
        <taxon>Arthropoda</taxon>
        <taxon>Chelicerata</taxon>
        <taxon>Arachnida</taxon>
        <taxon>Araneae</taxon>
        <taxon>Araneomorphae</taxon>
        <taxon>Entelegynae</taxon>
        <taxon>Araneoidea</taxon>
        <taxon>Araneidae</taxon>
        <taxon>Araneus</taxon>
    </lineage>
</organism>
<accession>A0A4Y2B024</accession>
<name>A0A4Y2B024_ARAVE</name>
<dbReference type="AlphaFoldDB" id="A0A4Y2B024"/>
<reference evidence="1 2" key="1">
    <citation type="journal article" date="2019" name="Sci. Rep.">
        <title>Orb-weaving spider Araneus ventricosus genome elucidates the spidroin gene catalogue.</title>
        <authorList>
            <person name="Kono N."/>
            <person name="Nakamura H."/>
            <person name="Ohtoshi R."/>
            <person name="Moran D.A.P."/>
            <person name="Shinohara A."/>
            <person name="Yoshida Y."/>
            <person name="Fujiwara M."/>
            <person name="Mori M."/>
            <person name="Tomita M."/>
            <person name="Arakawa K."/>
        </authorList>
    </citation>
    <scope>NUCLEOTIDE SEQUENCE [LARGE SCALE GENOMIC DNA]</scope>
</reference>
<proteinExistence type="predicted"/>
<dbReference type="EMBL" id="BGPR01000038">
    <property type="protein sequence ID" value="GBL84636.1"/>
    <property type="molecule type" value="Genomic_DNA"/>
</dbReference>
<evidence type="ECO:0000313" key="1">
    <source>
        <dbReference type="EMBL" id="GBL84636.1"/>
    </source>
</evidence>
<gene>
    <name evidence="1" type="ORF">AVEN_191096_1</name>
</gene>
<sequence length="84" mass="9468">MDNKTVEEELIPDYEVPERAQNKPNMEIVKDSQLSSMKGENIETLIEVTTEEEAGLMLLQKEDVPSEIITAPYSLISNVEEATK</sequence>
<dbReference type="Proteomes" id="UP000499080">
    <property type="component" value="Unassembled WGS sequence"/>
</dbReference>
<comment type="caution">
    <text evidence="1">The sequence shown here is derived from an EMBL/GenBank/DDBJ whole genome shotgun (WGS) entry which is preliminary data.</text>
</comment>
<keyword evidence="2" id="KW-1185">Reference proteome</keyword>
<protein>
    <submittedName>
        <fullName evidence="1">Uncharacterized protein</fullName>
    </submittedName>
</protein>
<evidence type="ECO:0000313" key="2">
    <source>
        <dbReference type="Proteomes" id="UP000499080"/>
    </source>
</evidence>